<reference evidence="1 2" key="2">
    <citation type="journal article" date="2015" name="Genome Announc.">
        <title>Genome Sequence of the Sulfate-Reducing Thermophilic Bacterium Thermodesulfovibrio yellowstonii Strain DSM 11347T (Phylum Nitrospirae).</title>
        <authorList>
            <person name="Bhatnagar S."/>
            <person name="Badger J.H."/>
            <person name="Madupu R."/>
            <person name="Khouri H.M."/>
            <person name="O'Connor E.M."/>
            <person name="Robb F.T."/>
            <person name="Ward N.L."/>
            <person name="Eisen J.A."/>
        </authorList>
    </citation>
    <scope>NUCLEOTIDE SEQUENCE [LARGE SCALE GENOMIC DNA]</scope>
    <source>
        <strain evidence="2">ATCC 51303 / DSM 11347 / YP87</strain>
    </source>
</reference>
<dbReference type="SUPFAM" id="SSF81301">
    <property type="entry name" value="Nucleotidyltransferase"/>
    <property type="match status" value="1"/>
</dbReference>
<dbReference type="HOGENOM" id="CLU_120522_2_0_0"/>
<gene>
    <name evidence="1" type="ordered locus">THEYE_A0721</name>
</gene>
<dbReference type="Proteomes" id="UP000000718">
    <property type="component" value="Chromosome"/>
</dbReference>
<accession>B5YJZ8</accession>
<dbReference type="Pfam" id="PF08843">
    <property type="entry name" value="AbiEii"/>
    <property type="match status" value="1"/>
</dbReference>
<keyword evidence="2" id="KW-1185">Reference proteome</keyword>
<dbReference type="EMBL" id="CP001147">
    <property type="protein sequence ID" value="ACI20558.1"/>
    <property type="molecule type" value="Genomic_DNA"/>
</dbReference>
<evidence type="ECO:0000313" key="2">
    <source>
        <dbReference type="Proteomes" id="UP000000718"/>
    </source>
</evidence>
<name>B5YJZ8_THEYD</name>
<organism evidence="1 2">
    <name type="scientific">Thermodesulfovibrio yellowstonii (strain ATCC 51303 / DSM 11347 / YP87)</name>
    <dbReference type="NCBI Taxonomy" id="289376"/>
    <lineage>
        <taxon>Bacteria</taxon>
        <taxon>Pseudomonadati</taxon>
        <taxon>Nitrospirota</taxon>
        <taxon>Thermodesulfovibrionia</taxon>
        <taxon>Thermodesulfovibrionales</taxon>
        <taxon>Thermodesulfovibrionaceae</taxon>
        <taxon>Thermodesulfovibrio</taxon>
    </lineage>
</organism>
<sequence>MELFKKLFDSLNQEKVEYLLCGGIAVNLYGIERATADIDLVLRLDEENLKKFVKVVKKLALKPKIPVKIEELISPEKRQEWKRNKNMTVFSLYDEKAPFFIIDILIEELFDFSEVYRRKREIKFGETVIPIIPIDVLIEMKEKTGRIQDEADVFYLRKIMEEWENEQDE</sequence>
<dbReference type="EnsemblBacteria" id="ACI20558">
    <property type="protein sequence ID" value="ACI20558"/>
    <property type="gene ID" value="THEYE_A0721"/>
</dbReference>
<protein>
    <submittedName>
        <fullName evidence="1">Uncharacterized protein</fullName>
    </submittedName>
</protein>
<dbReference type="Gene3D" id="3.30.460.40">
    <property type="match status" value="1"/>
</dbReference>
<dbReference type="AlphaFoldDB" id="B5YJZ8"/>
<proteinExistence type="predicted"/>
<dbReference type="InterPro" id="IPR014942">
    <property type="entry name" value="AbiEii"/>
</dbReference>
<dbReference type="KEGG" id="tye:THEYE_A0721"/>
<dbReference type="PATRIC" id="fig|289376.4.peg.713"/>
<dbReference type="InterPro" id="IPR043519">
    <property type="entry name" value="NT_sf"/>
</dbReference>
<dbReference type="InParanoid" id="B5YJZ8"/>
<reference evidence="2" key="1">
    <citation type="submission" date="2008-08" db="EMBL/GenBank/DDBJ databases">
        <title>The complete genome sequence of Thermodesulfovibrio yellowstonii strain ATCC 51303 / DSM 11347 / YP87.</title>
        <authorList>
            <person name="Dodson R.J."/>
            <person name="Durkin A.S."/>
            <person name="Wu M."/>
            <person name="Eisen J."/>
            <person name="Sutton G."/>
        </authorList>
    </citation>
    <scope>NUCLEOTIDE SEQUENCE [LARGE SCALE GENOMIC DNA]</scope>
    <source>
        <strain evidence="2">ATCC 51303 / DSM 11347 / YP87</strain>
    </source>
</reference>
<dbReference type="OrthoDB" id="9816370at2"/>
<dbReference type="RefSeq" id="WP_012545294.1">
    <property type="nucleotide sequence ID" value="NC_011296.1"/>
</dbReference>
<evidence type="ECO:0000313" key="1">
    <source>
        <dbReference type="EMBL" id="ACI20558.1"/>
    </source>
</evidence>
<dbReference type="eggNOG" id="ENOG50336B4">
    <property type="taxonomic scope" value="Bacteria"/>
</dbReference>
<dbReference type="STRING" id="289376.THEYE_A0721"/>